<dbReference type="Pfam" id="PF01648">
    <property type="entry name" value="ACPS"/>
    <property type="match status" value="1"/>
</dbReference>
<evidence type="ECO:0000313" key="5">
    <source>
        <dbReference type="EMBL" id="PCI79335.1"/>
    </source>
</evidence>
<evidence type="ECO:0000313" key="6">
    <source>
        <dbReference type="Proteomes" id="UP000218767"/>
    </source>
</evidence>
<dbReference type="GO" id="GO:0005829">
    <property type="term" value="C:cytosol"/>
    <property type="evidence" value="ECO:0007669"/>
    <property type="project" value="TreeGrafter"/>
</dbReference>
<dbReference type="Gene3D" id="3.90.470.20">
    <property type="entry name" value="4'-phosphopantetheinyl transferase domain"/>
    <property type="match status" value="2"/>
</dbReference>
<sequence length="260" mass="29859">MKEMRIEESEIHLWQLEQADFELSSLQSECLAWLTESELKRFRRYQFDRHRKQMLLGRVLMRVALSSYDRSVAAASWNFTHNDYGKPAISEEQNSASLYFNLSHSAEKVVLAVSRFKDIGIDVECARRPRRIAAVAQRYFSDKETAQLLSLPADQQQSRFYDLWTLKEAYIKACGMGLAIPLQHFSYGFSGDDGLTVEFDARRNDVEGAWQFWQLSAGSDFKLAVAAKAGEGALTHTLSGWRLIDLDKFLEQEVQVIRSK</sequence>
<dbReference type="GO" id="GO:0019878">
    <property type="term" value="P:lysine biosynthetic process via aminoadipic acid"/>
    <property type="evidence" value="ECO:0007669"/>
    <property type="project" value="TreeGrafter"/>
</dbReference>
<name>A0A2A4XB97_9GAMM</name>
<dbReference type="InterPro" id="IPR055066">
    <property type="entry name" value="AASDHPPT_N"/>
</dbReference>
<dbReference type="Pfam" id="PF22624">
    <property type="entry name" value="AASDHPPT_N"/>
    <property type="match status" value="1"/>
</dbReference>
<evidence type="ECO:0000259" key="4">
    <source>
        <dbReference type="Pfam" id="PF22624"/>
    </source>
</evidence>
<accession>A0A2A4XB97</accession>
<comment type="caution">
    <text evidence="5">The sequence shown here is derived from an EMBL/GenBank/DDBJ whole genome shotgun (WGS) entry which is preliminary data.</text>
</comment>
<dbReference type="PANTHER" id="PTHR12215:SF10">
    <property type="entry name" value="L-AMINOADIPATE-SEMIALDEHYDE DEHYDROGENASE-PHOSPHOPANTETHEINYL TRANSFERASE"/>
    <property type="match status" value="1"/>
</dbReference>
<proteinExistence type="inferred from homology"/>
<evidence type="ECO:0000256" key="1">
    <source>
        <dbReference type="ARBA" id="ARBA00010990"/>
    </source>
</evidence>
<reference evidence="6" key="1">
    <citation type="submission" date="2017-08" db="EMBL/GenBank/DDBJ databases">
        <title>A dynamic microbial community with high functional redundancy inhabits the cold, oxic subseafloor aquifer.</title>
        <authorList>
            <person name="Tully B.J."/>
            <person name="Wheat C.G."/>
            <person name="Glazer B.T."/>
            <person name="Huber J.A."/>
        </authorList>
    </citation>
    <scope>NUCLEOTIDE SEQUENCE [LARGE SCALE GENOMIC DNA]</scope>
</reference>
<evidence type="ECO:0000256" key="2">
    <source>
        <dbReference type="ARBA" id="ARBA00022679"/>
    </source>
</evidence>
<keyword evidence="2 5" id="KW-0808">Transferase</keyword>
<dbReference type="InterPro" id="IPR008278">
    <property type="entry name" value="4-PPantetheinyl_Trfase_dom"/>
</dbReference>
<dbReference type="AlphaFoldDB" id="A0A2A4XB97"/>
<dbReference type="GO" id="GO:0008897">
    <property type="term" value="F:holo-[acyl-carrier-protein] synthase activity"/>
    <property type="evidence" value="ECO:0007669"/>
    <property type="project" value="InterPro"/>
</dbReference>
<gene>
    <name evidence="5" type="ORF">COB20_04935</name>
</gene>
<dbReference type="PANTHER" id="PTHR12215">
    <property type="entry name" value="PHOSPHOPANTETHEINE TRANSFERASE"/>
    <property type="match status" value="1"/>
</dbReference>
<dbReference type="GO" id="GO:0000287">
    <property type="term" value="F:magnesium ion binding"/>
    <property type="evidence" value="ECO:0007669"/>
    <property type="project" value="InterPro"/>
</dbReference>
<feature type="domain" description="4'-phosphopantetheinyl transferase N-terminal" evidence="4">
    <location>
        <begin position="30"/>
        <end position="113"/>
    </location>
</feature>
<dbReference type="Proteomes" id="UP000218767">
    <property type="component" value="Unassembled WGS sequence"/>
</dbReference>
<comment type="similarity">
    <text evidence="1">Belongs to the P-Pant transferase superfamily. Gsp/Sfp/HetI/AcpT family.</text>
</comment>
<dbReference type="InterPro" id="IPR050559">
    <property type="entry name" value="P-Pant_transferase_sf"/>
</dbReference>
<dbReference type="InterPro" id="IPR037143">
    <property type="entry name" value="4-PPantetheinyl_Trfase_dom_sf"/>
</dbReference>
<evidence type="ECO:0000259" key="3">
    <source>
        <dbReference type="Pfam" id="PF01648"/>
    </source>
</evidence>
<feature type="domain" description="4'-phosphopantetheinyl transferase" evidence="3">
    <location>
        <begin position="119"/>
        <end position="226"/>
    </location>
</feature>
<organism evidence="5 6">
    <name type="scientific">SAR86 cluster bacterium</name>
    <dbReference type="NCBI Taxonomy" id="2030880"/>
    <lineage>
        <taxon>Bacteria</taxon>
        <taxon>Pseudomonadati</taxon>
        <taxon>Pseudomonadota</taxon>
        <taxon>Gammaproteobacteria</taxon>
        <taxon>SAR86 cluster</taxon>
    </lineage>
</organism>
<dbReference type="SUPFAM" id="SSF56214">
    <property type="entry name" value="4'-phosphopantetheinyl transferase"/>
    <property type="match status" value="2"/>
</dbReference>
<dbReference type="EMBL" id="NVUL01000018">
    <property type="protein sequence ID" value="PCI79335.1"/>
    <property type="molecule type" value="Genomic_DNA"/>
</dbReference>
<protein>
    <submittedName>
        <fullName evidence="5">Phosphopantetheinyl transferase</fullName>
    </submittedName>
</protein>